<keyword evidence="5" id="KW-0614">Plasmid</keyword>
<feature type="binding site" evidence="3">
    <location>
        <begin position="12"/>
        <end position="17"/>
    </location>
    <ligand>
        <name>substrate</name>
    </ligand>
</feature>
<dbReference type="PANTHER" id="PTHR12935">
    <property type="entry name" value="GAMMA-GLUTAMYLCYCLOTRANSFERASE"/>
    <property type="match status" value="1"/>
</dbReference>
<reference evidence="5 6" key="1">
    <citation type="submission" date="2018-01" db="EMBL/GenBank/DDBJ databases">
        <title>The complete genome sequence of Chromatium okenii LaCa, a purple sulfur bacterium with a turbulent life.</title>
        <authorList>
            <person name="Luedin S.M."/>
            <person name="Liechti N."/>
            <person name="Storelli N."/>
            <person name="Danza F."/>
            <person name="Wittwer M."/>
            <person name="Pothier J.F."/>
            <person name="Tonolla M.A."/>
        </authorList>
    </citation>
    <scope>NUCLEOTIDE SEQUENCE [LARGE SCALE GENOMIC DNA]</scope>
    <source>
        <strain evidence="5 6">LaCa</strain>
        <plasmid evidence="5">pCok386</plasmid>
    </source>
</reference>
<dbReference type="PANTHER" id="PTHR12935:SF0">
    <property type="entry name" value="GAMMA-GLUTAMYLCYCLOTRANSFERASE"/>
    <property type="match status" value="1"/>
</dbReference>
<keyword evidence="1" id="KW-0456">Lyase</keyword>
<comment type="caution">
    <text evidence="5">The sequence shown here is derived from an EMBL/GenBank/DDBJ whole genome shotgun (WGS) entry which is preliminary data.</text>
</comment>
<name>A0A2S7XT87_9GAMM</name>
<feature type="binding site" evidence="3">
    <location>
        <position position="128"/>
    </location>
    <ligand>
        <name>substrate</name>
    </ligand>
</feature>
<dbReference type="InterPro" id="IPR036568">
    <property type="entry name" value="GGCT-like_sf"/>
</dbReference>
<evidence type="ECO:0000259" key="4">
    <source>
        <dbReference type="Pfam" id="PF06094"/>
    </source>
</evidence>
<accession>A0A2S7XT87</accession>
<evidence type="ECO:0000256" key="2">
    <source>
        <dbReference type="PIRSR" id="PIRSR617939-1"/>
    </source>
</evidence>
<gene>
    <name evidence="5" type="ORF">CXB77_05425</name>
</gene>
<dbReference type="CDD" id="cd06661">
    <property type="entry name" value="GGCT_like"/>
    <property type="match status" value="1"/>
</dbReference>
<evidence type="ECO:0000256" key="1">
    <source>
        <dbReference type="ARBA" id="ARBA00023239"/>
    </source>
</evidence>
<evidence type="ECO:0000313" key="6">
    <source>
        <dbReference type="Proteomes" id="UP000239936"/>
    </source>
</evidence>
<dbReference type="InterPro" id="IPR009288">
    <property type="entry name" value="AIG2-like_dom"/>
</dbReference>
<dbReference type="InterPro" id="IPR013024">
    <property type="entry name" value="GGCT-like"/>
</dbReference>
<evidence type="ECO:0000313" key="5">
    <source>
        <dbReference type="EMBL" id="PQJ96856.1"/>
    </source>
</evidence>
<proteinExistence type="predicted"/>
<dbReference type="Proteomes" id="UP000239936">
    <property type="component" value="Unassembled WGS sequence"/>
</dbReference>
<dbReference type="GO" id="GO:0003839">
    <property type="term" value="F:gamma-glutamylcyclotransferase activity"/>
    <property type="evidence" value="ECO:0007669"/>
    <property type="project" value="InterPro"/>
</dbReference>
<dbReference type="AlphaFoldDB" id="A0A2S7XT87"/>
<dbReference type="InterPro" id="IPR017939">
    <property type="entry name" value="G-Glutamylcylcotransferase"/>
</dbReference>
<protein>
    <recommendedName>
        <fullName evidence="4">Gamma-glutamylcyclotransferase AIG2-like domain-containing protein</fullName>
    </recommendedName>
</protein>
<dbReference type="Pfam" id="PF06094">
    <property type="entry name" value="GGACT"/>
    <property type="match status" value="1"/>
</dbReference>
<dbReference type="EMBL" id="PPGH01000027">
    <property type="protein sequence ID" value="PQJ96856.1"/>
    <property type="molecule type" value="Genomic_DNA"/>
</dbReference>
<dbReference type="SUPFAM" id="SSF110857">
    <property type="entry name" value="Gamma-glutamyl cyclotransferase-like"/>
    <property type="match status" value="1"/>
</dbReference>
<feature type="domain" description="Gamma-glutamylcyclotransferase AIG2-like" evidence="4">
    <location>
        <begin position="12"/>
        <end position="128"/>
    </location>
</feature>
<keyword evidence="6" id="KW-1185">Reference proteome</keyword>
<geneLocation type="plasmid" evidence="5">
    <name>pCok386</name>
</geneLocation>
<sequence>MDDICRIKHAYYFAYGSNMEPNRLIKRIGKYQYHTASLAMLCGYKFIYNKKSTVDEFARANLEEDKDSKVCGVCYEIDSDDLDRLDKYEGGYCREIKDIKLIDSGEKIKAAVYISSCIDNSLLPSDDYKNIIIKGAKFWNFEEAYILKYLDC</sequence>
<evidence type="ECO:0000256" key="3">
    <source>
        <dbReference type="PIRSR" id="PIRSR617939-2"/>
    </source>
</evidence>
<organism evidence="5 6">
    <name type="scientific">Chromatium okenii</name>
    <dbReference type="NCBI Taxonomy" id="61644"/>
    <lineage>
        <taxon>Bacteria</taxon>
        <taxon>Pseudomonadati</taxon>
        <taxon>Pseudomonadota</taxon>
        <taxon>Gammaproteobacteria</taxon>
        <taxon>Chromatiales</taxon>
        <taxon>Chromatiaceae</taxon>
        <taxon>Chromatium</taxon>
    </lineage>
</organism>
<dbReference type="Gene3D" id="3.10.490.10">
    <property type="entry name" value="Gamma-glutamyl cyclotransferase-like"/>
    <property type="match status" value="1"/>
</dbReference>
<feature type="active site" description="Proton acceptor" evidence="2">
    <location>
        <position position="89"/>
    </location>
</feature>
<dbReference type="RefSeq" id="WP_277949353.1">
    <property type="nucleotide sequence ID" value="NZ_PPGH01000027.1"/>
</dbReference>